<dbReference type="CDD" id="cd17546">
    <property type="entry name" value="REC_hyHK_CKI1_RcsC-like"/>
    <property type="match status" value="1"/>
</dbReference>
<feature type="modified residue" description="4-aspartylphosphate" evidence="2">
    <location>
        <position position="51"/>
    </location>
</feature>
<evidence type="ECO:0000256" key="2">
    <source>
        <dbReference type="PROSITE-ProRule" id="PRU00169"/>
    </source>
</evidence>
<organism evidence="4 5">
    <name type="scientific">Pacificimonas flava</name>
    <dbReference type="NCBI Taxonomy" id="1234595"/>
    <lineage>
        <taxon>Bacteria</taxon>
        <taxon>Pseudomonadati</taxon>
        <taxon>Pseudomonadota</taxon>
        <taxon>Alphaproteobacteria</taxon>
        <taxon>Sphingomonadales</taxon>
        <taxon>Sphingosinicellaceae</taxon>
        <taxon>Pacificimonas</taxon>
    </lineage>
</organism>
<dbReference type="Pfam" id="PF00072">
    <property type="entry name" value="Response_reg"/>
    <property type="match status" value="1"/>
</dbReference>
<dbReference type="Proteomes" id="UP000011717">
    <property type="component" value="Unassembled WGS sequence"/>
</dbReference>
<dbReference type="PANTHER" id="PTHR44591">
    <property type="entry name" value="STRESS RESPONSE REGULATOR PROTEIN 1"/>
    <property type="match status" value="1"/>
</dbReference>
<dbReference type="EMBL" id="AMRV01000011">
    <property type="protein sequence ID" value="EMD81953.1"/>
    <property type="molecule type" value="Genomic_DNA"/>
</dbReference>
<comment type="caution">
    <text evidence="4">The sequence shown here is derived from an EMBL/GenBank/DDBJ whole genome shotgun (WGS) entry which is preliminary data.</text>
</comment>
<evidence type="ECO:0000256" key="1">
    <source>
        <dbReference type="ARBA" id="ARBA00022553"/>
    </source>
</evidence>
<feature type="domain" description="Response regulatory" evidence="3">
    <location>
        <begin position="2"/>
        <end position="119"/>
    </location>
</feature>
<keyword evidence="5" id="KW-1185">Reference proteome</keyword>
<dbReference type="PROSITE" id="PS50110">
    <property type="entry name" value="RESPONSE_REGULATORY"/>
    <property type="match status" value="1"/>
</dbReference>
<name>M2U2B8_9SPHN</name>
<dbReference type="InterPro" id="IPR011006">
    <property type="entry name" value="CheY-like_superfamily"/>
</dbReference>
<dbReference type="AlphaFoldDB" id="M2U2B8"/>
<proteinExistence type="predicted"/>
<dbReference type="GO" id="GO:0000160">
    <property type="term" value="P:phosphorelay signal transduction system"/>
    <property type="evidence" value="ECO:0007669"/>
    <property type="project" value="InterPro"/>
</dbReference>
<gene>
    <name evidence="4" type="ORF">C725_2609</name>
</gene>
<dbReference type="OrthoDB" id="9808843at2"/>
<dbReference type="RefSeq" id="WP_008603573.1">
    <property type="nucleotide sequence ID" value="NZ_AMRV01000011.1"/>
</dbReference>
<dbReference type="InterPro" id="IPR050595">
    <property type="entry name" value="Bact_response_regulator"/>
</dbReference>
<dbReference type="SMART" id="SM00448">
    <property type="entry name" value="REC"/>
    <property type="match status" value="1"/>
</dbReference>
<sequence>MRVLYIDDNRINLKVIEAMLGIRSAQALSAPNGEVGLAMLDAEDVDAVLVDLRMPDMDGFEVLRRIRGRGDAKASLPVCIVTADPDSNLGAQARRAGADEFLTKPVMMADLFAFLDAVEAQDPRPAVRACP</sequence>
<keyword evidence="1 2" id="KW-0597">Phosphoprotein</keyword>
<dbReference type="PANTHER" id="PTHR44591:SF3">
    <property type="entry name" value="RESPONSE REGULATORY DOMAIN-CONTAINING PROTEIN"/>
    <property type="match status" value="1"/>
</dbReference>
<evidence type="ECO:0000259" key="3">
    <source>
        <dbReference type="PROSITE" id="PS50110"/>
    </source>
</evidence>
<dbReference type="InterPro" id="IPR001789">
    <property type="entry name" value="Sig_transdc_resp-reg_receiver"/>
</dbReference>
<reference evidence="4 5" key="1">
    <citation type="journal article" date="2013" name="Genome Announc.">
        <title>Draft Genome Sequence of Strain JLT2015T, Belonging to the Family Sphingomonadaceae of the Alphaproteobacteria.</title>
        <authorList>
            <person name="Tang K."/>
            <person name="Liu K."/>
            <person name="Li S."/>
            <person name="Jiao N."/>
        </authorList>
    </citation>
    <scope>NUCLEOTIDE SEQUENCE [LARGE SCALE GENOMIC DNA]</scope>
    <source>
        <strain evidence="4 5">JLT2015</strain>
    </source>
</reference>
<dbReference type="SUPFAM" id="SSF52172">
    <property type="entry name" value="CheY-like"/>
    <property type="match status" value="1"/>
</dbReference>
<evidence type="ECO:0000313" key="4">
    <source>
        <dbReference type="EMBL" id="EMD81953.1"/>
    </source>
</evidence>
<protein>
    <submittedName>
        <fullName evidence="4">Pole remodelling regulatory diguanylate cyclase</fullName>
    </submittedName>
</protein>
<dbReference type="Gene3D" id="3.40.50.2300">
    <property type="match status" value="1"/>
</dbReference>
<accession>M2U2B8</accession>
<evidence type="ECO:0000313" key="5">
    <source>
        <dbReference type="Proteomes" id="UP000011717"/>
    </source>
</evidence>